<gene>
    <name evidence="5" type="ORF">IE986_17480</name>
</gene>
<dbReference type="GO" id="GO:0015074">
    <property type="term" value="P:DNA integration"/>
    <property type="evidence" value="ECO:0007669"/>
    <property type="project" value="UniProtKB-KW"/>
</dbReference>
<comment type="caution">
    <text evidence="5">The sequence shown here is derived from an EMBL/GenBank/DDBJ whole genome shotgun (WGS) entry which is preliminary data.</text>
</comment>
<sequence length="85" mass="9452">MRSFAVRSRRAGLGPASLALRLSALRSFFDWLVGQGELSANPAKGIAAPKIPRHLPKILTSMTSIDCWISISTIRWRCAIGRCWR</sequence>
<organism evidence="5 6">
    <name type="scientific">Klebsiella pneumoniae</name>
    <dbReference type="NCBI Taxonomy" id="573"/>
    <lineage>
        <taxon>Bacteria</taxon>
        <taxon>Pseudomonadati</taxon>
        <taxon>Pseudomonadota</taxon>
        <taxon>Gammaproteobacteria</taxon>
        <taxon>Enterobacterales</taxon>
        <taxon>Enterobacteriaceae</taxon>
        <taxon>Klebsiella/Raoultella group</taxon>
        <taxon>Klebsiella</taxon>
        <taxon>Klebsiella pneumoniae complex</taxon>
    </lineage>
</organism>
<name>A0A927DAA3_KLEPN</name>
<evidence type="ECO:0000313" key="5">
    <source>
        <dbReference type="EMBL" id="MBD3702345.1"/>
    </source>
</evidence>
<dbReference type="SUPFAM" id="SSF56349">
    <property type="entry name" value="DNA breaking-rejoining enzymes"/>
    <property type="match status" value="1"/>
</dbReference>
<protein>
    <submittedName>
        <fullName evidence="5">Site-specific integrase</fullName>
    </submittedName>
</protein>
<dbReference type="InterPro" id="IPR011010">
    <property type="entry name" value="DNA_brk_join_enz"/>
</dbReference>
<feature type="domain" description="Core-binding (CB)" evidence="4">
    <location>
        <begin position="1"/>
        <end position="33"/>
    </location>
</feature>
<reference evidence="5" key="1">
    <citation type="submission" date="2020-07" db="EMBL/GenBank/DDBJ databases">
        <title>Clinical and genomic characterization of carbapenemase-producing Enterobacterales causing secondary infections during the COVID-19 crisis at a New York City hospital.</title>
        <authorList>
            <person name="Gomez-Simmonds A."/>
            <person name="Annavajhala M.K."/>
            <person name="Uhlemann A.-C."/>
        </authorList>
    </citation>
    <scope>NUCLEOTIDE SEQUENCE</scope>
    <source>
        <strain evidence="5">NK1590</strain>
    </source>
</reference>
<dbReference type="EMBL" id="JACXTD010000001">
    <property type="protein sequence ID" value="MBD3702345.1"/>
    <property type="molecule type" value="Genomic_DNA"/>
</dbReference>
<dbReference type="InterPro" id="IPR044068">
    <property type="entry name" value="CB"/>
</dbReference>
<dbReference type="InterPro" id="IPR004107">
    <property type="entry name" value="Integrase_SAM-like_N"/>
</dbReference>
<dbReference type="PROSITE" id="PS51900">
    <property type="entry name" value="CB"/>
    <property type="match status" value="1"/>
</dbReference>
<dbReference type="Proteomes" id="UP000655796">
    <property type="component" value="Unassembled WGS sequence"/>
</dbReference>
<keyword evidence="1" id="KW-0229">DNA integration</keyword>
<dbReference type="GO" id="GO:0003677">
    <property type="term" value="F:DNA binding"/>
    <property type="evidence" value="ECO:0007669"/>
    <property type="project" value="UniProtKB-UniRule"/>
</dbReference>
<dbReference type="Pfam" id="PF02899">
    <property type="entry name" value="Phage_int_SAM_1"/>
    <property type="match status" value="1"/>
</dbReference>
<keyword evidence="2 3" id="KW-0238">DNA-binding</keyword>
<dbReference type="InterPro" id="IPR010998">
    <property type="entry name" value="Integrase_recombinase_N"/>
</dbReference>
<evidence type="ECO:0000259" key="4">
    <source>
        <dbReference type="PROSITE" id="PS51900"/>
    </source>
</evidence>
<dbReference type="Gene3D" id="1.10.150.130">
    <property type="match status" value="1"/>
</dbReference>
<accession>A0A927DAA3</accession>
<evidence type="ECO:0000256" key="1">
    <source>
        <dbReference type="ARBA" id="ARBA00022908"/>
    </source>
</evidence>
<evidence type="ECO:0000256" key="3">
    <source>
        <dbReference type="PROSITE-ProRule" id="PRU01248"/>
    </source>
</evidence>
<evidence type="ECO:0000313" key="6">
    <source>
        <dbReference type="Proteomes" id="UP000655796"/>
    </source>
</evidence>
<evidence type="ECO:0000256" key="2">
    <source>
        <dbReference type="ARBA" id="ARBA00023125"/>
    </source>
</evidence>
<proteinExistence type="predicted"/>
<dbReference type="AlphaFoldDB" id="A0A927DAA3"/>